<dbReference type="STRING" id="251221.gene:10761368"/>
<dbReference type="InParanoid" id="Q7NEM8"/>
<dbReference type="Gene3D" id="3.40.50.300">
    <property type="entry name" value="P-loop containing nucleotide triphosphate hydrolases"/>
    <property type="match status" value="2"/>
</dbReference>
<accession>Q7NEM8</accession>
<dbReference type="PATRIC" id="fig|251221.4.peg.3886"/>
<dbReference type="Pfam" id="PF13304">
    <property type="entry name" value="AAA_21"/>
    <property type="match status" value="1"/>
</dbReference>
<dbReference type="KEGG" id="gvi:gll3851"/>
<proteinExistence type="predicted"/>
<dbReference type="PANTHER" id="PTHR32182:SF22">
    <property type="entry name" value="ATP-DEPENDENT ENDONUCLEASE, OLD FAMILY-RELATED"/>
    <property type="match status" value="1"/>
</dbReference>
<dbReference type="GO" id="GO:0000731">
    <property type="term" value="P:DNA synthesis involved in DNA repair"/>
    <property type="evidence" value="ECO:0000318"/>
    <property type="project" value="GO_Central"/>
</dbReference>
<evidence type="ECO:0000313" key="3">
    <source>
        <dbReference type="EMBL" id="BAC91792.1"/>
    </source>
</evidence>
<gene>
    <name evidence="3" type="ordered locus">gll3851</name>
</gene>
<dbReference type="InterPro" id="IPR003959">
    <property type="entry name" value="ATPase_AAA_core"/>
</dbReference>
<evidence type="ECO:0000256" key="1">
    <source>
        <dbReference type="SAM" id="MobiDB-lite"/>
    </source>
</evidence>
<sequence length="500" mass="55230">MLTRLKISGFKNLVNVDVRFGPFTCIAGANGVGKSNLFDAITFLSSLASYSLIEAALRVRDEGARTADLRSIFHRVGDRHTDEMSFEAEMIIPPIGSDDLGQEAKASTTFVRYSLALAYRAEHPSRPQGTIEVLSEELTHINVSEAPKHILFPHSSQHWRRSAITGRRTSSFISTEGSGKDRIVKLHQDKIPGRPFSRSAASLPRTVLSTASAAESPTALLTRREMQSWSLLQLEPAALRKPDEFTSSARLGSDGSHLAATLARLERTSGIIEGETEETARSRTFAQIANRLSELIDDVRRIWVDRDDKRELLTVHVSGRDGTPHAAKSLSDGTLRFLALSVLAFDPEANGVLCLEEPENGIHPERIPAILRLLEDIATDPYEEVGNDNPLRQVIINTHSPSVVAQVPDDSLVVAELKETVEKGDRFKRVCFSCLPDTWREKASEKPSIVSRGQLSAYLNPVSVDTKGSNNGSNRSQSKHKVRRVMDREDLQLLIPFSQS</sequence>
<evidence type="ECO:0000259" key="2">
    <source>
        <dbReference type="Pfam" id="PF13304"/>
    </source>
</evidence>
<dbReference type="GO" id="GO:0005524">
    <property type="term" value="F:ATP binding"/>
    <property type="evidence" value="ECO:0007669"/>
    <property type="project" value="InterPro"/>
</dbReference>
<reference evidence="3 4" key="2">
    <citation type="journal article" date="2003" name="DNA Res.">
        <title>Complete genome structure of Gloeobacter violaceus PCC 7421, a cyanobacterium that lacks thylakoids (supplement).</title>
        <authorList>
            <person name="Nakamura Y."/>
            <person name="Kaneko T."/>
            <person name="Sato S."/>
            <person name="Mimuro M."/>
            <person name="Miyashita H."/>
            <person name="Tsuchiya T."/>
            <person name="Sasamoto S."/>
            <person name="Watanabe A."/>
            <person name="Kawashima K."/>
            <person name="Kishida Y."/>
            <person name="Kiyokawa C."/>
            <person name="Kohara M."/>
            <person name="Matsumoto M."/>
            <person name="Matsuno A."/>
            <person name="Nakazaki N."/>
            <person name="Shimpo S."/>
            <person name="Takeuchi C."/>
            <person name="Yamada M."/>
            <person name="Tabata S."/>
        </authorList>
    </citation>
    <scope>NUCLEOTIDE SEQUENCE [LARGE SCALE GENOMIC DNA]</scope>
    <source>
        <strain evidence="4">ATCC 29082 / PCC 7421</strain>
    </source>
</reference>
<organism evidence="3 4">
    <name type="scientific">Gloeobacter violaceus (strain ATCC 29082 / PCC 7421)</name>
    <dbReference type="NCBI Taxonomy" id="251221"/>
    <lineage>
        <taxon>Bacteria</taxon>
        <taxon>Bacillati</taxon>
        <taxon>Cyanobacteriota</taxon>
        <taxon>Cyanophyceae</taxon>
        <taxon>Gloeobacterales</taxon>
        <taxon>Gloeobacteraceae</taxon>
        <taxon>Gloeobacter</taxon>
    </lineage>
</organism>
<feature type="domain" description="ATPase AAA-type core" evidence="2">
    <location>
        <begin position="23"/>
        <end position="404"/>
    </location>
</feature>
<dbReference type="GO" id="GO:0006302">
    <property type="term" value="P:double-strand break repair"/>
    <property type="evidence" value="ECO:0000318"/>
    <property type="project" value="GO_Central"/>
</dbReference>
<dbReference type="GO" id="GO:0016887">
    <property type="term" value="F:ATP hydrolysis activity"/>
    <property type="evidence" value="ECO:0007669"/>
    <property type="project" value="InterPro"/>
</dbReference>
<keyword evidence="4" id="KW-1185">Reference proteome</keyword>
<dbReference type="PANTHER" id="PTHR32182">
    <property type="entry name" value="DNA REPLICATION AND REPAIR PROTEIN RECF"/>
    <property type="match status" value="1"/>
</dbReference>
<dbReference type="HOGENOM" id="CLU_035814_3_1_3"/>
<dbReference type="EMBL" id="BA000045">
    <property type="protein sequence ID" value="BAC91792.1"/>
    <property type="molecule type" value="Genomic_DNA"/>
</dbReference>
<dbReference type="AlphaFoldDB" id="Q7NEM8"/>
<dbReference type="eggNOG" id="COG4637">
    <property type="taxonomic scope" value="Bacteria"/>
</dbReference>
<dbReference type="OrthoDB" id="9815944at2"/>
<protein>
    <submittedName>
        <fullName evidence="3">Gll3851 protein</fullName>
    </submittedName>
</protein>
<feature type="compositionally biased region" description="Polar residues" evidence="1">
    <location>
        <begin position="466"/>
        <end position="476"/>
    </location>
</feature>
<dbReference type="PhylomeDB" id="Q7NEM8"/>
<dbReference type="Proteomes" id="UP000000557">
    <property type="component" value="Chromosome"/>
</dbReference>
<feature type="region of interest" description="Disordered" evidence="1">
    <location>
        <begin position="463"/>
        <end position="483"/>
    </location>
</feature>
<name>Q7NEM8_GLOVI</name>
<evidence type="ECO:0000313" key="4">
    <source>
        <dbReference type="Proteomes" id="UP000000557"/>
    </source>
</evidence>
<dbReference type="EnsemblBacteria" id="BAC91792">
    <property type="protein sequence ID" value="BAC91792"/>
    <property type="gene ID" value="BAC91792"/>
</dbReference>
<dbReference type="SUPFAM" id="SSF52540">
    <property type="entry name" value="P-loop containing nucleoside triphosphate hydrolases"/>
    <property type="match status" value="1"/>
</dbReference>
<reference evidence="3 4" key="1">
    <citation type="journal article" date="2003" name="DNA Res.">
        <title>Complete genome structure of Gloeobacter violaceus PCC 7421, a cyanobacterium that lacks thylakoids.</title>
        <authorList>
            <person name="Nakamura Y."/>
            <person name="Kaneko T."/>
            <person name="Sato S."/>
            <person name="Mimuro M."/>
            <person name="Miyashita H."/>
            <person name="Tsuchiya T."/>
            <person name="Sasamoto S."/>
            <person name="Watanabe A."/>
            <person name="Kawashima K."/>
            <person name="Kishida Y."/>
            <person name="Kiyokawa C."/>
            <person name="Kohara M."/>
            <person name="Matsumoto M."/>
            <person name="Matsuno A."/>
            <person name="Nakazaki N."/>
            <person name="Shimpo S."/>
            <person name="Takeuchi C."/>
            <person name="Yamada M."/>
            <person name="Tabata S."/>
        </authorList>
    </citation>
    <scope>NUCLEOTIDE SEQUENCE [LARGE SCALE GENOMIC DNA]</scope>
    <source>
        <strain evidence="4">ATCC 29082 / PCC 7421</strain>
    </source>
</reference>
<dbReference type="InterPro" id="IPR027417">
    <property type="entry name" value="P-loop_NTPase"/>
</dbReference>